<name>A0A3N0Z1W6_ANAGA</name>
<evidence type="ECO:0000256" key="2">
    <source>
        <dbReference type="ARBA" id="ARBA00023016"/>
    </source>
</evidence>
<dbReference type="AlphaFoldDB" id="A0A3N0Z1W6"/>
<dbReference type="GO" id="GO:0003700">
    <property type="term" value="F:DNA-binding transcription factor activity"/>
    <property type="evidence" value="ECO:0007669"/>
    <property type="project" value="InterPro"/>
</dbReference>
<feature type="coiled-coil region" evidence="4">
    <location>
        <begin position="54"/>
        <end position="88"/>
    </location>
</feature>
<dbReference type="Pfam" id="PF06546">
    <property type="entry name" value="Vert_HS_TF"/>
    <property type="match status" value="1"/>
</dbReference>
<dbReference type="Proteomes" id="UP000281406">
    <property type="component" value="Unassembled WGS sequence"/>
</dbReference>
<dbReference type="OrthoDB" id="60033at2759"/>
<keyword evidence="8" id="KW-1185">Reference proteome</keyword>
<evidence type="ECO:0000313" key="8">
    <source>
        <dbReference type="Proteomes" id="UP000281406"/>
    </source>
</evidence>
<reference evidence="7 8" key="1">
    <citation type="submission" date="2018-10" db="EMBL/GenBank/DDBJ databases">
        <title>Genome assembly for a Yunnan-Guizhou Plateau 3E fish, Anabarilius grahami (Regan), and its evolutionary and genetic applications.</title>
        <authorList>
            <person name="Jiang W."/>
        </authorList>
    </citation>
    <scope>NUCLEOTIDE SEQUENCE [LARGE SCALE GENOMIC DNA]</scope>
    <source>
        <strain evidence="7">AG-KIZ</strain>
        <tissue evidence="7">Muscle</tissue>
    </source>
</reference>
<keyword evidence="3" id="KW-0804">Transcription</keyword>
<organism evidence="7 8">
    <name type="scientific">Anabarilius grahami</name>
    <name type="common">Kanglang fish</name>
    <name type="synonym">Barilius grahami</name>
    <dbReference type="NCBI Taxonomy" id="495550"/>
    <lineage>
        <taxon>Eukaryota</taxon>
        <taxon>Metazoa</taxon>
        <taxon>Chordata</taxon>
        <taxon>Craniata</taxon>
        <taxon>Vertebrata</taxon>
        <taxon>Euteleostomi</taxon>
        <taxon>Actinopterygii</taxon>
        <taxon>Neopterygii</taxon>
        <taxon>Teleostei</taxon>
        <taxon>Ostariophysi</taxon>
        <taxon>Cypriniformes</taxon>
        <taxon>Xenocyprididae</taxon>
        <taxon>Xenocypridinae</taxon>
        <taxon>Xenocypridinae incertae sedis</taxon>
        <taxon>Anabarilius</taxon>
    </lineage>
</organism>
<proteinExistence type="predicted"/>
<feature type="domain" description="Vertebrate heat shock transcription factor C-terminal" evidence="6">
    <location>
        <begin position="150"/>
        <end position="304"/>
    </location>
</feature>
<comment type="caution">
    <text evidence="7">The sequence shown here is derived from an EMBL/GenBank/DDBJ whole genome shotgun (WGS) entry which is preliminary data.</text>
</comment>
<keyword evidence="4" id="KW-0175">Coiled coil</keyword>
<feature type="region of interest" description="Disordered" evidence="5">
    <location>
        <begin position="196"/>
        <end position="242"/>
    </location>
</feature>
<keyword evidence="2 7" id="KW-0346">Stress response</keyword>
<dbReference type="EMBL" id="RJVU01015592">
    <property type="protein sequence ID" value="ROL52515.1"/>
    <property type="molecule type" value="Genomic_DNA"/>
</dbReference>
<sequence>MKHNSNVPAFLTKLWTLVEDSDTNEFICWSQVSTARPEEGKIRQEDLSKILTSVQNVHEQQENMDARLATLKRENEALWTELSDLRQKHAQQQQVIKELVQFIFTLAQNNRLFNLKRKRPLALNSNGKKSKFIHQFIEEPMDHSKSAVNGLNGLKNNSDISDDVIICDVTDEDPEFTDGVSVPVDQGDAEIVEVAHESSPTIKNDSTNGTVTNSTTQQEAVPKSSSDISQPNSPLQLNKPSGLSLEDPIKLMDSILSENGAISQNINLLGKVELMDYLDSIDCSLEDFQAMLNGKQFSIDTDILEETGTKENINKRKSEPENTVNCYKQLIQYTTCPLLAFLDGCTPLAPSDSLTENLSQPLLPQSPEEPTDLLDEALETEMPRSSLIHLEPLTEAEASEATLFYLCKLNSDLPQLDI</sequence>
<evidence type="ECO:0000259" key="6">
    <source>
        <dbReference type="Pfam" id="PF06546"/>
    </source>
</evidence>
<feature type="compositionally biased region" description="Polar residues" evidence="5">
    <location>
        <begin position="198"/>
        <end position="241"/>
    </location>
</feature>
<evidence type="ECO:0000313" key="7">
    <source>
        <dbReference type="EMBL" id="ROL52515.1"/>
    </source>
</evidence>
<evidence type="ECO:0000256" key="5">
    <source>
        <dbReference type="SAM" id="MobiDB-lite"/>
    </source>
</evidence>
<evidence type="ECO:0000256" key="4">
    <source>
        <dbReference type="SAM" id="Coils"/>
    </source>
</evidence>
<dbReference type="InterPro" id="IPR010542">
    <property type="entry name" value="Vert_HSTF_C"/>
</dbReference>
<dbReference type="GO" id="GO:0003677">
    <property type="term" value="F:DNA binding"/>
    <property type="evidence" value="ECO:0007669"/>
    <property type="project" value="InterPro"/>
</dbReference>
<gene>
    <name evidence="7" type="ORF">DPX16_6199</name>
</gene>
<accession>A0A3N0Z1W6</accession>
<keyword evidence="1" id="KW-0805">Transcription regulation</keyword>
<evidence type="ECO:0000256" key="3">
    <source>
        <dbReference type="ARBA" id="ARBA00023163"/>
    </source>
</evidence>
<protein>
    <submittedName>
        <fullName evidence="7">Heat shock factor protein 2</fullName>
    </submittedName>
</protein>
<evidence type="ECO:0000256" key="1">
    <source>
        <dbReference type="ARBA" id="ARBA00023015"/>
    </source>
</evidence>